<feature type="domain" description="DNA primase/polymerase bifunctional N-terminal" evidence="1">
    <location>
        <begin position="1"/>
        <end position="116"/>
    </location>
</feature>
<dbReference type="Pfam" id="PF09250">
    <property type="entry name" value="Prim-Pol"/>
    <property type="match status" value="1"/>
</dbReference>
<gene>
    <name evidence="2" type="ORF">R2D22_00290</name>
</gene>
<proteinExistence type="predicted"/>
<organism evidence="2 3">
    <name type="scientific">Streptomyces solicathayae</name>
    <dbReference type="NCBI Taxonomy" id="3081768"/>
    <lineage>
        <taxon>Bacteria</taxon>
        <taxon>Bacillati</taxon>
        <taxon>Actinomycetota</taxon>
        <taxon>Actinomycetes</taxon>
        <taxon>Kitasatosporales</taxon>
        <taxon>Streptomycetaceae</taxon>
        <taxon>Streptomyces</taxon>
    </lineage>
</organism>
<accession>A0ABZ0M4Y2</accession>
<dbReference type="CDD" id="cd04859">
    <property type="entry name" value="Prim_Pol"/>
    <property type="match status" value="1"/>
</dbReference>
<protein>
    <submittedName>
        <fullName evidence="2">Bifunctional DNA primase/polymerase</fullName>
    </submittedName>
</protein>
<evidence type="ECO:0000313" key="2">
    <source>
        <dbReference type="EMBL" id="WOX26496.1"/>
    </source>
</evidence>
<reference evidence="2 3" key="1">
    <citation type="submission" date="2023-10" db="EMBL/GenBank/DDBJ databases">
        <title>The genome sequence of Streptomyces sp. HUAS YS2.</title>
        <authorList>
            <person name="Mo P."/>
        </authorList>
    </citation>
    <scope>NUCLEOTIDE SEQUENCE [LARGE SCALE GENOMIC DNA]</scope>
    <source>
        <strain evidence="2 3">HUAS YS2</strain>
    </source>
</reference>
<dbReference type="Proteomes" id="UP001301731">
    <property type="component" value="Chromosome"/>
</dbReference>
<keyword evidence="3" id="KW-1185">Reference proteome</keyword>
<evidence type="ECO:0000313" key="3">
    <source>
        <dbReference type="Proteomes" id="UP001301731"/>
    </source>
</evidence>
<dbReference type="EMBL" id="CP137573">
    <property type="protein sequence ID" value="WOX26496.1"/>
    <property type="molecule type" value="Genomic_DNA"/>
</dbReference>
<dbReference type="InterPro" id="IPR015330">
    <property type="entry name" value="DNA_primase/pol_bifunc_N"/>
</dbReference>
<dbReference type="SUPFAM" id="SSF56747">
    <property type="entry name" value="Prim-pol domain"/>
    <property type="match status" value="1"/>
</dbReference>
<sequence length="127" mass="13978">MGVACRRSRLIVLDLDVKHDVNGIETFSWHLARCREPWPDTLTVATPSGGRHIYYRARSGWTVPSSSCDRIRLGPGVDVRAPGRRLGGYVDGPGSVVDGWRYEVAVDAPVQLLPVWVAELIGGRRNG</sequence>
<evidence type="ECO:0000259" key="1">
    <source>
        <dbReference type="Pfam" id="PF09250"/>
    </source>
</evidence>
<name>A0ABZ0M4Y2_9ACTN</name>
<dbReference type="RefSeq" id="WP_318109514.1">
    <property type="nucleotide sequence ID" value="NZ_CP137573.1"/>
</dbReference>